<dbReference type="RefSeq" id="WP_216031724.1">
    <property type="nucleotide sequence ID" value="NZ_JAHKNG010000003.1"/>
</dbReference>
<dbReference type="Pfam" id="PF01370">
    <property type="entry name" value="Epimerase"/>
    <property type="match status" value="1"/>
</dbReference>
<gene>
    <name evidence="3" type="ORF">KNW02_02695</name>
</gene>
<keyword evidence="1" id="KW-0520">NAD</keyword>
<dbReference type="InterPro" id="IPR001509">
    <property type="entry name" value="Epimerase_deHydtase"/>
</dbReference>
<dbReference type="PANTHER" id="PTHR43574">
    <property type="entry name" value="EPIMERASE-RELATED"/>
    <property type="match status" value="1"/>
</dbReference>
<sequence>MDMLVFGHGYSAGYLTPLLTAQGWRVTGTTRNDPGRVAAAGATPLIWPGQEADVRTAIARSDAILVSAAPDSDGDPVLTAFAADLAQARPRWLGYLSTTGVYGNRDGGWVDEDSALTPSSARGRERVEAEAAWQALAARHGLPLHIFRLAGIYGPGRGPFAKLRGGTAQRVIKPGQIFSRIHVEDIARILLASIATPAPGAIYNLCDDNPAPPQDIIACAAEMLGMPVPPAVDFDKADLGPMARSFYADSKRVRNDRMKRDLGIELLYPDYRSALAAIMKAEQA</sequence>
<evidence type="ECO:0000259" key="2">
    <source>
        <dbReference type="Pfam" id="PF01370"/>
    </source>
</evidence>
<dbReference type="EMBL" id="JAHKNG010000003">
    <property type="protein sequence ID" value="MBU3029025.1"/>
    <property type="molecule type" value="Genomic_DNA"/>
</dbReference>
<keyword evidence="4" id="KW-1185">Reference proteome</keyword>
<evidence type="ECO:0000313" key="3">
    <source>
        <dbReference type="EMBL" id="MBU3029025.1"/>
    </source>
</evidence>
<evidence type="ECO:0000256" key="1">
    <source>
        <dbReference type="ARBA" id="ARBA00023027"/>
    </source>
</evidence>
<feature type="domain" description="NAD-dependent epimerase/dehydratase" evidence="2">
    <location>
        <begin position="4"/>
        <end position="205"/>
    </location>
</feature>
<comment type="caution">
    <text evidence="3">The sequence shown here is derived from an EMBL/GenBank/DDBJ whole genome shotgun (WGS) entry which is preliminary data.</text>
</comment>
<name>A0ABS6AEJ6_9RHOB</name>
<organism evidence="3 4">
    <name type="scientific">Paracoccus marinaquae</name>
    <dbReference type="NCBI Taxonomy" id="2841926"/>
    <lineage>
        <taxon>Bacteria</taxon>
        <taxon>Pseudomonadati</taxon>
        <taxon>Pseudomonadota</taxon>
        <taxon>Alphaproteobacteria</taxon>
        <taxon>Rhodobacterales</taxon>
        <taxon>Paracoccaceae</taxon>
        <taxon>Paracoccus</taxon>
    </lineage>
</organism>
<protein>
    <submittedName>
        <fullName evidence="3">SDR family oxidoreductase</fullName>
    </submittedName>
</protein>
<reference evidence="3" key="1">
    <citation type="submission" date="2021-06" db="EMBL/GenBank/DDBJ databases">
        <title>Paracoccus bacterium XHP0099 sp. nov., isolated from the surface waters of the Yellow Sea.</title>
        <authorList>
            <person name="Xue H."/>
            <person name="Zhang D."/>
        </authorList>
    </citation>
    <scope>NUCLEOTIDE SEQUENCE</scope>
    <source>
        <strain evidence="3">XHP0099</strain>
    </source>
</reference>
<proteinExistence type="predicted"/>
<accession>A0ABS6AEJ6</accession>
<evidence type="ECO:0000313" key="4">
    <source>
        <dbReference type="Proteomes" id="UP001166191"/>
    </source>
</evidence>
<dbReference type="CDD" id="cd05266">
    <property type="entry name" value="SDR_a4"/>
    <property type="match status" value="1"/>
</dbReference>
<dbReference type="Proteomes" id="UP001166191">
    <property type="component" value="Unassembled WGS sequence"/>
</dbReference>